<proteinExistence type="predicted"/>
<dbReference type="EMBL" id="CADCTR010001222">
    <property type="protein sequence ID" value="CAA9286773.1"/>
    <property type="molecule type" value="Genomic_DNA"/>
</dbReference>
<gene>
    <name evidence="1" type="ORF">AVDCRST_MAG93-3591</name>
</gene>
<protein>
    <submittedName>
        <fullName evidence="1">Uncharacterized protein</fullName>
    </submittedName>
</protein>
<dbReference type="AlphaFoldDB" id="A0A6J4JTF8"/>
<evidence type="ECO:0000313" key="1">
    <source>
        <dbReference type="EMBL" id="CAA9286773.1"/>
    </source>
</evidence>
<name>A0A6J4JTF8_9CHLR</name>
<reference evidence="1" key="1">
    <citation type="submission" date="2020-02" db="EMBL/GenBank/DDBJ databases">
        <authorList>
            <person name="Meier V. D."/>
        </authorList>
    </citation>
    <scope>NUCLEOTIDE SEQUENCE</scope>
    <source>
        <strain evidence="1">AVDCRST_MAG93</strain>
    </source>
</reference>
<organism evidence="1">
    <name type="scientific">uncultured Chloroflexia bacterium</name>
    <dbReference type="NCBI Taxonomy" id="1672391"/>
    <lineage>
        <taxon>Bacteria</taxon>
        <taxon>Bacillati</taxon>
        <taxon>Chloroflexota</taxon>
        <taxon>Chloroflexia</taxon>
        <taxon>environmental samples</taxon>
    </lineage>
</organism>
<accession>A0A6J4JTF8</accession>
<feature type="non-terminal residue" evidence="1">
    <location>
        <position position="1"/>
    </location>
</feature>
<feature type="non-terminal residue" evidence="1">
    <location>
        <position position="88"/>
    </location>
</feature>
<sequence length="88" mass="9788">TRAGPSGQTSACRFAGRRQACHRAGMAWVLADRLGMWSCRRSSSFGSPCALPAAHTSSDQMAHWWMGVATRPRYVRHRESNARRNLSV</sequence>